<name>A0A1V6PQP1_9EURO</name>
<dbReference type="InterPro" id="IPR020843">
    <property type="entry name" value="ER"/>
</dbReference>
<feature type="domain" description="Enoyl reductase (ER)" evidence="8">
    <location>
        <begin position="17"/>
        <end position="323"/>
    </location>
</feature>
<dbReference type="InterPro" id="IPR011032">
    <property type="entry name" value="GroES-like_sf"/>
</dbReference>
<evidence type="ECO:0000256" key="1">
    <source>
        <dbReference type="ARBA" id="ARBA00001947"/>
    </source>
</evidence>
<comment type="caution">
    <text evidence="9">The sequence shown here is derived from an EMBL/GenBank/DDBJ whole genome shotgun (WGS) entry which is preliminary data.</text>
</comment>
<gene>
    <name evidence="9" type="ORF">PENANT_c055G00387</name>
</gene>
<dbReference type="Pfam" id="PF08240">
    <property type="entry name" value="ADH_N"/>
    <property type="match status" value="1"/>
</dbReference>
<dbReference type="CDD" id="cd08297">
    <property type="entry name" value="CAD3"/>
    <property type="match status" value="1"/>
</dbReference>
<evidence type="ECO:0000259" key="8">
    <source>
        <dbReference type="SMART" id="SM00829"/>
    </source>
</evidence>
<reference evidence="10" key="1">
    <citation type="journal article" date="2017" name="Nat. Microbiol.">
        <title>Global analysis of biosynthetic gene clusters reveals vast potential of secondary metabolite production in Penicillium species.</title>
        <authorList>
            <person name="Nielsen J.C."/>
            <person name="Grijseels S."/>
            <person name="Prigent S."/>
            <person name="Ji B."/>
            <person name="Dainat J."/>
            <person name="Nielsen K.F."/>
            <person name="Frisvad J.C."/>
            <person name="Workman M."/>
            <person name="Nielsen J."/>
        </authorList>
    </citation>
    <scope>NUCLEOTIDE SEQUENCE [LARGE SCALE GENOMIC DNA]</scope>
    <source>
        <strain evidence="10">IBT 31811</strain>
    </source>
</reference>
<protein>
    <recommendedName>
        <fullName evidence="8">Enoyl reductase (ER) domain-containing protein</fullName>
    </recommendedName>
</protein>
<proteinExistence type="inferred from homology"/>
<evidence type="ECO:0000256" key="7">
    <source>
        <dbReference type="RuleBase" id="RU361277"/>
    </source>
</evidence>
<evidence type="ECO:0000256" key="3">
    <source>
        <dbReference type="ARBA" id="ARBA00022723"/>
    </source>
</evidence>
<keyword evidence="6" id="KW-0520">NAD</keyword>
<keyword evidence="3 7" id="KW-0479">Metal-binding</keyword>
<evidence type="ECO:0000256" key="2">
    <source>
        <dbReference type="ARBA" id="ARBA00008072"/>
    </source>
</evidence>
<dbReference type="InterPro" id="IPR013149">
    <property type="entry name" value="ADH-like_C"/>
</dbReference>
<keyword evidence="4 7" id="KW-0862">Zinc</keyword>
<dbReference type="InterPro" id="IPR002328">
    <property type="entry name" value="ADH_Zn_CS"/>
</dbReference>
<comment type="similarity">
    <text evidence="2 7">Belongs to the zinc-containing alcohol dehydrogenase family.</text>
</comment>
<dbReference type="Gene3D" id="3.90.180.10">
    <property type="entry name" value="Medium-chain alcohol dehydrogenases, catalytic domain"/>
    <property type="match status" value="2"/>
</dbReference>
<dbReference type="InterPro" id="IPR036291">
    <property type="entry name" value="NAD(P)-bd_dom_sf"/>
</dbReference>
<dbReference type="FunFam" id="3.40.50.720:FF:000039">
    <property type="entry name" value="Alcohol dehydrogenase AdhP"/>
    <property type="match status" value="1"/>
</dbReference>
<dbReference type="Proteomes" id="UP000191672">
    <property type="component" value="Unassembled WGS sequence"/>
</dbReference>
<dbReference type="SMART" id="SM00829">
    <property type="entry name" value="PKS_ER"/>
    <property type="match status" value="1"/>
</dbReference>
<keyword evidence="5" id="KW-0560">Oxidoreductase</keyword>
<dbReference type="PANTHER" id="PTHR42940">
    <property type="entry name" value="ALCOHOL DEHYDROGENASE 1-RELATED"/>
    <property type="match status" value="1"/>
</dbReference>
<evidence type="ECO:0000313" key="10">
    <source>
        <dbReference type="Proteomes" id="UP000191672"/>
    </source>
</evidence>
<evidence type="ECO:0000256" key="4">
    <source>
        <dbReference type="ARBA" id="ARBA00022833"/>
    </source>
</evidence>
<dbReference type="AlphaFoldDB" id="A0A1V6PQP1"/>
<organism evidence="9 10">
    <name type="scientific">Penicillium antarcticum</name>
    <dbReference type="NCBI Taxonomy" id="416450"/>
    <lineage>
        <taxon>Eukaryota</taxon>
        <taxon>Fungi</taxon>
        <taxon>Dikarya</taxon>
        <taxon>Ascomycota</taxon>
        <taxon>Pezizomycotina</taxon>
        <taxon>Eurotiomycetes</taxon>
        <taxon>Eurotiomycetidae</taxon>
        <taxon>Eurotiales</taxon>
        <taxon>Aspergillaceae</taxon>
        <taxon>Penicillium</taxon>
    </lineage>
</organism>
<dbReference type="PANTHER" id="PTHR42940:SF2">
    <property type="entry name" value="DEHYDROGENASE FAMILY OXIDOREDUCTASE, PUTATIVE (JCVI)-RELATED"/>
    <property type="match status" value="1"/>
</dbReference>
<dbReference type="SUPFAM" id="SSF50129">
    <property type="entry name" value="GroES-like"/>
    <property type="match status" value="1"/>
</dbReference>
<accession>A0A1V6PQP1</accession>
<dbReference type="STRING" id="416450.A0A1V6PQP1"/>
<keyword evidence="10" id="KW-1185">Reference proteome</keyword>
<dbReference type="GO" id="GO:0008270">
    <property type="term" value="F:zinc ion binding"/>
    <property type="evidence" value="ECO:0007669"/>
    <property type="project" value="InterPro"/>
</dbReference>
<evidence type="ECO:0000256" key="6">
    <source>
        <dbReference type="ARBA" id="ARBA00023027"/>
    </source>
</evidence>
<evidence type="ECO:0000256" key="5">
    <source>
        <dbReference type="ARBA" id="ARBA00023002"/>
    </source>
</evidence>
<comment type="cofactor">
    <cofactor evidence="1 7">
        <name>Zn(2+)</name>
        <dbReference type="ChEBI" id="CHEBI:29105"/>
    </cofactor>
</comment>
<sequence length="327" mass="34677">MAQIPMTQKAALIQDPGPNGHIILQDSVPVERPGENEVLVKLECSGICHSDLRGLMGWGANSAIPGHEGVGRVVALGPSAPSTLLGQRVGRNTGRNVPGTLEQYVVADARYVSHIPDSLLSEVAAPLLCAGLSMAGAISRLEPELRRGDWVVLPGAGGGLGHLGLQIAARTKGYRVIAVDTGEAKRKLCMSLGATAFVDFLKEDVEMNVKELTGGECAHGIVVVPGGQKAYTLAPKLIRSRGVIVCVGLPREDFHIPISPIECCDRGLVIKGSATGNEEQLQELFQLALSKTVLPRIELVDFSQTGEILEKLKKDEISGRVVTMIPP</sequence>
<dbReference type="InterPro" id="IPR013154">
    <property type="entry name" value="ADH-like_N"/>
</dbReference>
<evidence type="ECO:0000313" key="9">
    <source>
        <dbReference type="EMBL" id="OQD79304.1"/>
    </source>
</evidence>
<dbReference type="Gene3D" id="3.40.50.720">
    <property type="entry name" value="NAD(P)-binding Rossmann-like Domain"/>
    <property type="match status" value="1"/>
</dbReference>
<dbReference type="GO" id="GO:0004022">
    <property type="term" value="F:alcohol dehydrogenase (NAD+) activity"/>
    <property type="evidence" value="ECO:0007669"/>
    <property type="project" value="TreeGrafter"/>
</dbReference>
<dbReference type="GO" id="GO:0005737">
    <property type="term" value="C:cytoplasm"/>
    <property type="evidence" value="ECO:0007669"/>
    <property type="project" value="TreeGrafter"/>
</dbReference>
<dbReference type="EMBL" id="MDYN01000055">
    <property type="protein sequence ID" value="OQD79304.1"/>
    <property type="molecule type" value="Genomic_DNA"/>
</dbReference>
<dbReference type="SUPFAM" id="SSF51735">
    <property type="entry name" value="NAD(P)-binding Rossmann-fold domains"/>
    <property type="match status" value="1"/>
</dbReference>
<dbReference type="Pfam" id="PF00107">
    <property type="entry name" value="ADH_zinc_N"/>
    <property type="match status" value="1"/>
</dbReference>
<dbReference type="PROSITE" id="PS00059">
    <property type="entry name" value="ADH_ZINC"/>
    <property type="match status" value="1"/>
</dbReference>